<protein>
    <submittedName>
        <fullName evidence="3">Polycomb group protein Pc-like</fullName>
    </submittedName>
</protein>
<dbReference type="PaxDb" id="121845-A0A1S3D8B0"/>
<feature type="compositionally biased region" description="Basic and acidic residues" evidence="1">
    <location>
        <begin position="1"/>
        <end position="24"/>
    </location>
</feature>
<dbReference type="RefSeq" id="XP_008476415.1">
    <property type="nucleotide sequence ID" value="XM_008478193.3"/>
</dbReference>
<accession>A0A1S3D8B0</accession>
<dbReference type="Pfam" id="PF17218">
    <property type="entry name" value="CBX7_C"/>
    <property type="match status" value="1"/>
</dbReference>
<dbReference type="GeneID" id="103513369"/>
<evidence type="ECO:0000256" key="1">
    <source>
        <dbReference type="SAM" id="MobiDB-lite"/>
    </source>
</evidence>
<organism evidence="2 3">
    <name type="scientific">Diaphorina citri</name>
    <name type="common">Asian citrus psyllid</name>
    <dbReference type="NCBI Taxonomy" id="121845"/>
    <lineage>
        <taxon>Eukaryota</taxon>
        <taxon>Metazoa</taxon>
        <taxon>Ecdysozoa</taxon>
        <taxon>Arthropoda</taxon>
        <taxon>Hexapoda</taxon>
        <taxon>Insecta</taxon>
        <taxon>Pterygota</taxon>
        <taxon>Neoptera</taxon>
        <taxon>Paraneoptera</taxon>
        <taxon>Hemiptera</taxon>
        <taxon>Sternorrhyncha</taxon>
        <taxon>Psylloidea</taxon>
        <taxon>Psyllidae</taxon>
        <taxon>Diaphorininae</taxon>
        <taxon>Diaphorina</taxon>
    </lineage>
</organism>
<gene>
    <name evidence="3" type="primary">LOC103513369</name>
</gene>
<dbReference type="InterPro" id="IPR033773">
    <property type="entry name" value="CBX7_C"/>
</dbReference>
<evidence type="ECO:0000313" key="2">
    <source>
        <dbReference type="Proteomes" id="UP000079169"/>
    </source>
</evidence>
<dbReference type="AlphaFoldDB" id="A0A1S3D8B0"/>
<dbReference type="STRING" id="121845.A0A1S3D8B0"/>
<name>A0A1S3D8B0_DIACI</name>
<proteinExistence type="predicted"/>
<feature type="compositionally biased region" description="Low complexity" evidence="1">
    <location>
        <begin position="76"/>
        <end position="86"/>
    </location>
</feature>
<feature type="compositionally biased region" description="Polar residues" evidence="1">
    <location>
        <begin position="45"/>
        <end position="59"/>
    </location>
</feature>
<dbReference type="Proteomes" id="UP000079169">
    <property type="component" value="Unplaced"/>
</dbReference>
<reference evidence="3" key="1">
    <citation type="submission" date="2025-08" db="UniProtKB">
        <authorList>
            <consortium name="RefSeq"/>
        </authorList>
    </citation>
    <scope>IDENTIFICATION</scope>
</reference>
<feature type="region of interest" description="Disordered" evidence="1">
    <location>
        <begin position="1"/>
        <end position="87"/>
    </location>
</feature>
<keyword evidence="2" id="KW-1185">Reference proteome</keyword>
<dbReference type="KEGG" id="dci:103513369"/>
<sequence>MATPVTKKEEEGPVGEEKAQESKAESGLVNGATSPNASKTDKSTPDSTKPVGTQTQAQPDSVPPAQVAGPTPTPEPNNNTPAPAQPKVITLLKDPGVEYWRQRSPLADKIVITDVTVNLQTVTFRECKVETGFFKTRSDLENGVSDVNSK</sequence>
<evidence type="ECO:0000313" key="3">
    <source>
        <dbReference type="RefSeq" id="XP_008476415.1"/>
    </source>
</evidence>